<dbReference type="EMBL" id="QAON01000016">
    <property type="protein sequence ID" value="PTQ87879.1"/>
    <property type="molecule type" value="Genomic_DNA"/>
</dbReference>
<proteinExistence type="predicted"/>
<dbReference type="PROSITE" id="PS50851">
    <property type="entry name" value="CHEW"/>
    <property type="match status" value="1"/>
</dbReference>
<name>A0A2T5IVI5_9GAMM</name>
<dbReference type="GO" id="GO:0006935">
    <property type="term" value="P:chemotaxis"/>
    <property type="evidence" value="ECO:0007669"/>
    <property type="project" value="InterPro"/>
</dbReference>
<dbReference type="PANTHER" id="PTHR22617">
    <property type="entry name" value="CHEMOTAXIS SENSOR HISTIDINE KINASE-RELATED"/>
    <property type="match status" value="1"/>
</dbReference>
<dbReference type="InterPro" id="IPR036061">
    <property type="entry name" value="CheW-like_dom_sf"/>
</dbReference>
<evidence type="ECO:0000313" key="5">
    <source>
        <dbReference type="EMBL" id="PTQ87879.1"/>
    </source>
</evidence>
<gene>
    <name evidence="5" type="ORF">C8N29_11645</name>
</gene>
<dbReference type="Gene3D" id="2.30.30.40">
    <property type="entry name" value="SH3 Domains"/>
    <property type="match status" value="1"/>
</dbReference>
<dbReference type="SUPFAM" id="SSF50341">
    <property type="entry name" value="CheW-like"/>
    <property type="match status" value="1"/>
</dbReference>
<keyword evidence="3" id="KW-0963">Cytoplasm</keyword>
<dbReference type="OrthoDB" id="21516at2"/>
<dbReference type="PANTHER" id="PTHR22617:SF45">
    <property type="entry name" value="CHEMOTAXIS PROTEIN CHEW"/>
    <property type="match status" value="1"/>
</dbReference>
<dbReference type="InterPro" id="IPR002545">
    <property type="entry name" value="CheW-lke_dom"/>
</dbReference>
<dbReference type="GO" id="GO:0005829">
    <property type="term" value="C:cytosol"/>
    <property type="evidence" value="ECO:0007669"/>
    <property type="project" value="TreeGrafter"/>
</dbReference>
<dbReference type="Pfam" id="PF01584">
    <property type="entry name" value="CheW"/>
    <property type="match status" value="1"/>
</dbReference>
<evidence type="ECO:0000256" key="2">
    <source>
        <dbReference type="ARBA" id="ARBA00021483"/>
    </source>
</evidence>
<protein>
    <recommendedName>
        <fullName evidence="2">Chemotaxis protein CheW</fullName>
    </recommendedName>
</protein>
<comment type="caution">
    <text evidence="5">The sequence shown here is derived from an EMBL/GenBank/DDBJ whole genome shotgun (WGS) entry which is preliminary data.</text>
</comment>
<dbReference type="Proteomes" id="UP000244223">
    <property type="component" value="Unassembled WGS sequence"/>
</dbReference>
<dbReference type="SMART" id="SM00260">
    <property type="entry name" value="CheW"/>
    <property type="match status" value="1"/>
</dbReference>
<organism evidence="5 6">
    <name type="scientific">Agitococcus lubricus</name>
    <dbReference type="NCBI Taxonomy" id="1077255"/>
    <lineage>
        <taxon>Bacteria</taxon>
        <taxon>Pseudomonadati</taxon>
        <taxon>Pseudomonadota</taxon>
        <taxon>Gammaproteobacteria</taxon>
        <taxon>Moraxellales</taxon>
        <taxon>Moraxellaceae</taxon>
        <taxon>Agitococcus</taxon>
    </lineage>
</organism>
<dbReference type="AlphaFoldDB" id="A0A2T5IVI5"/>
<comment type="subcellular location">
    <subcellularLocation>
        <location evidence="1">Cytoplasm</location>
    </subcellularLocation>
</comment>
<dbReference type="InterPro" id="IPR039315">
    <property type="entry name" value="CheW"/>
</dbReference>
<keyword evidence="6" id="KW-1185">Reference proteome</keyword>
<evidence type="ECO:0000313" key="6">
    <source>
        <dbReference type="Proteomes" id="UP000244223"/>
    </source>
</evidence>
<sequence length="221" mass="24738">MANSIPLVADMDYQLDDCWNRIGIRGDRSCAQLAHHVHCHHCQIYADAAKRILDFYPLQWDDNQQDVSVTSLSQTYSTESVLFFRLGEQWLGLTLPLLIEVAPVQIIHSLPHRRSDLILGVSNVRGALVACLSLHRVLGVPEAHVSATANSTPRMLILGESADKKVIFPVDEIKGIQTVPRHLLHSQTQHSFSKVVLQWQGQSISVIDNVWLVNAIKRSLS</sequence>
<feature type="domain" description="CheW-like" evidence="4">
    <location>
        <begin position="78"/>
        <end position="218"/>
    </location>
</feature>
<dbReference type="GO" id="GO:0007165">
    <property type="term" value="P:signal transduction"/>
    <property type="evidence" value="ECO:0007669"/>
    <property type="project" value="InterPro"/>
</dbReference>
<evidence type="ECO:0000259" key="4">
    <source>
        <dbReference type="PROSITE" id="PS50851"/>
    </source>
</evidence>
<reference evidence="5 6" key="1">
    <citation type="submission" date="2018-04" db="EMBL/GenBank/DDBJ databases">
        <title>Genomic Encyclopedia of Archaeal and Bacterial Type Strains, Phase II (KMG-II): from individual species to whole genera.</title>
        <authorList>
            <person name="Goeker M."/>
        </authorList>
    </citation>
    <scope>NUCLEOTIDE SEQUENCE [LARGE SCALE GENOMIC DNA]</scope>
    <source>
        <strain evidence="5 6">DSM 5822</strain>
    </source>
</reference>
<accession>A0A2T5IVI5</accession>
<dbReference type="RefSeq" id="WP_107866644.1">
    <property type="nucleotide sequence ID" value="NZ_QAON01000016.1"/>
</dbReference>
<evidence type="ECO:0000256" key="1">
    <source>
        <dbReference type="ARBA" id="ARBA00004496"/>
    </source>
</evidence>
<evidence type="ECO:0000256" key="3">
    <source>
        <dbReference type="ARBA" id="ARBA00022490"/>
    </source>
</evidence>
<dbReference type="Gene3D" id="2.40.50.180">
    <property type="entry name" value="CheA-289, Domain 4"/>
    <property type="match status" value="1"/>
</dbReference>